<evidence type="ECO:0000313" key="2">
    <source>
        <dbReference type="EMBL" id="KHJ69117.1"/>
    </source>
</evidence>
<comment type="caution">
    <text evidence="2">The sequence shown here is derived from an EMBL/GenBank/DDBJ whole genome shotgun (WGS) entry which is preliminary data.</text>
</comment>
<reference evidence="2 3" key="1">
    <citation type="submission" date="2014-11" db="EMBL/GenBank/DDBJ databases">
        <title>Genome sequencing of Pantoea rodasii ND03.</title>
        <authorList>
            <person name="Muhamad Yunos N.Y."/>
            <person name="Chan K.-G."/>
        </authorList>
    </citation>
    <scope>NUCLEOTIDE SEQUENCE [LARGE SCALE GENOMIC DNA]</scope>
    <source>
        <strain evidence="2 3">ND03</strain>
    </source>
</reference>
<dbReference type="RefSeq" id="WP_039328931.1">
    <property type="nucleotide sequence ID" value="NZ_JTJJ01000022.1"/>
</dbReference>
<proteinExistence type="predicted"/>
<dbReference type="Pfam" id="PF06904">
    <property type="entry name" value="Extensin-like_C"/>
    <property type="match status" value="1"/>
</dbReference>
<dbReference type="InterPro" id="IPR009683">
    <property type="entry name" value="Extensin-like_C"/>
</dbReference>
<feature type="domain" description="Extensin-like C-terminal" evidence="1">
    <location>
        <begin position="58"/>
        <end position="232"/>
    </location>
</feature>
<dbReference type="AlphaFoldDB" id="A0A0B1RD59"/>
<organism evidence="2 3">
    <name type="scientific">Pantoea rodasii</name>
    <dbReference type="NCBI Taxonomy" id="1076549"/>
    <lineage>
        <taxon>Bacteria</taxon>
        <taxon>Pseudomonadati</taxon>
        <taxon>Pseudomonadota</taxon>
        <taxon>Gammaproteobacteria</taxon>
        <taxon>Enterobacterales</taxon>
        <taxon>Erwiniaceae</taxon>
        <taxon>Pantoea</taxon>
    </lineage>
</organism>
<gene>
    <name evidence="2" type="ORF">QU24_05210</name>
</gene>
<protein>
    <submittedName>
        <fullName evidence="2">Extensin</fullName>
    </submittedName>
</protein>
<evidence type="ECO:0000313" key="3">
    <source>
        <dbReference type="Proteomes" id="UP000030853"/>
    </source>
</evidence>
<dbReference type="Proteomes" id="UP000030853">
    <property type="component" value="Unassembled WGS sequence"/>
</dbReference>
<dbReference type="EMBL" id="JTJJ01000022">
    <property type="protein sequence ID" value="KHJ69117.1"/>
    <property type="molecule type" value="Genomic_DNA"/>
</dbReference>
<accession>A0A0B1RD59</accession>
<name>A0A0B1RD59_9GAMM</name>
<evidence type="ECO:0000259" key="1">
    <source>
        <dbReference type="Pfam" id="PF06904"/>
    </source>
</evidence>
<sequence length="232" mass="25516">MRAIIAIAILALCGWWSIPWLKTHLPAQWNPFTSLAMTDPPGWMMRYKLQRLSRDPAACLAVLESAKQLGFIQYRVVPTLQGDCPLEQPLRVSGFGEVGLSSSFLASCPMAVSSTLFVVNSQLALKQAGINSPLRRIAHVGSYACRNIYHRQQGRLSEHATADAWDISGFQLANDRWLQVGKNWQQPADAATALHALWRTGCATFGNALGPDYNAAHAAHFHLGMRGAGYCR</sequence>